<keyword evidence="5" id="KW-0663">Pyridoxal phosphate</keyword>
<dbReference type="PANTHER" id="PTHR46383">
    <property type="entry name" value="ASPARTATE AMINOTRANSFERASE"/>
    <property type="match status" value="1"/>
</dbReference>
<accession>A0A517QLB6</accession>
<dbReference type="InterPro" id="IPR015422">
    <property type="entry name" value="PyrdxlP-dep_Trfase_small"/>
</dbReference>
<dbReference type="EC" id="2.6.1.-" evidence="6"/>
<evidence type="ECO:0000256" key="4">
    <source>
        <dbReference type="ARBA" id="ARBA00022679"/>
    </source>
</evidence>
<evidence type="ECO:0000313" key="9">
    <source>
        <dbReference type="EMBL" id="QDT32411.1"/>
    </source>
</evidence>
<evidence type="ECO:0000256" key="2">
    <source>
        <dbReference type="ARBA" id="ARBA00007441"/>
    </source>
</evidence>
<protein>
    <recommendedName>
        <fullName evidence="6">Aminotransferase</fullName>
        <ecNumber evidence="6">2.6.1.-</ecNumber>
    </recommendedName>
</protein>
<dbReference type="InterPro" id="IPR015424">
    <property type="entry name" value="PyrdxlP-dep_Trfase"/>
</dbReference>
<dbReference type="InterPro" id="IPR050596">
    <property type="entry name" value="AspAT/PAT-like"/>
</dbReference>
<gene>
    <name evidence="9" type="ORF">Mal48_16570</name>
</gene>
<comment type="similarity">
    <text evidence="2 6">Belongs to the class-I pyridoxal-phosphate-dependent aminotransferase family.</text>
</comment>
<keyword evidence="10" id="KW-1185">Reference proteome</keyword>
<dbReference type="GO" id="GO:0030170">
    <property type="term" value="F:pyridoxal phosphate binding"/>
    <property type="evidence" value="ECO:0007669"/>
    <property type="project" value="InterPro"/>
</dbReference>
<feature type="compositionally biased region" description="Polar residues" evidence="7">
    <location>
        <begin position="14"/>
        <end position="31"/>
    </location>
</feature>
<reference evidence="9 10" key="1">
    <citation type="submission" date="2019-02" db="EMBL/GenBank/DDBJ databases">
        <title>Deep-cultivation of Planctomycetes and their phenomic and genomic characterization uncovers novel biology.</title>
        <authorList>
            <person name="Wiegand S."/>
            <person name="Jogler M."/>
            <person name="Boedeker C."/>
            <person name="Pinto D."/>
            <person name="Vollmers J."/>
            <person name="Rivas-Marin E."/>
            <person name="Kohn T."/>
            <person name="Peeters S.H."/>
            <person name="Heuer A."/>
            <person name="Rast P."/>
            <person name="Oberbeckmann S."/>
            <person name="Bunk B."/>
            <person name="Jeske O."/>
            <person name="Meyerdierks A."/>
            <person name="Storesund J.E."/>
            <person name="Kallscheuer N."/>
            <person name="Luecker S."/>
            <person name="Lage O.M."/>
            <person name="Pohl T."/>
            <person name="Merkel B.J."/>
            <person name="Hornburger P."/>
            <person name="Mueller R.-W."/>
            <person name="Bruemmer F."/>
            <person name="Labrenz M."/>
            <person name="Spormann A.M."/>
            <person name="Op den Camp H."/>
            <person name="Overmann J."/>
            <person name="Amann R."/>
            <person name="Jetten M.S.M."/>
            <person name="Mascher T."/>
            <person name="Medema M.H."/>
            <person name="Devos D.P."/>
            <person name="Kaster A.-K."/>
            <person name="Ovreas L."/>
            <person name="Rohde M."/>
            <person name="Galperin M.Y."/>
            <person name="Jogler C."/>
        </authorList>
    </citation>
    <scope>NUCLEOTIDE SEQUENCE [LARGE SCALE GENOMIC DNA]</scope>
    <source>
        <strain evidence="9 10">Mal48</strain>
    </source>
</reference>
<dbReference type="InterPro" id="IPR015421">
    <property type="entry name" value="PyrdxlP-dep_Trfase_major"/>
</dbReference>
<dbReference type="InterPro" id="IPR004838">
    <property type="entry name" value="NHTrfase_class1_PyrdxlP-BS"/>
</dbReference>
<dbReference type="Gene3D" id="3.40.640.10">
    <property type="entry name" value="Type I PLP-dependent aspartate aminotransferase-like (Major domain)"/>
    <property type="match status" value="1"/>
</dbReference>
<dbReference type="CDD" id="cd00609">
    <property type="entry name" value="AAT_like"/>
    <property type="match status" value="1"/>
</dbReference>
<feature type="domain" description="Aminotransferase class I/classII large" evidence="8">
    <location>
        <begin position="63"/>
        <end position="421"/>
    </location>
</feature>
<dbReference type="Pfam" id="PF00155">
    <property type="entry name" value="Aminotran_1_2"/>
    <property type="match status" value="1"/>
</dbReference>
<dbReference type="AlphaFoldDB" id="A0A517QLB6"/>
<evidence type="ECO:0000259" key="8">
    <source>
        <dbReference type="Pfam" id="PF00155"/>
    </source>
</evidence>
<dbReference type="GO" id="GO:0008483">
    <property type="term" value="F:transaminase activity"/>
    <property type="evidence" value="ECO:0007669"/>
    <property type="project" value="UniProtKB-KW"/>
</dbReference>
<dbReference type="PRINTS" id="PR00753">
    <property type="entry name" value="ACCSYNTHASE"/>
</dbReference>
<evidence type="ECO:0000256" key="5">
    <source>
        <dbReference type="ARBA" id="ARBA00022898"/>
    </source>
</evidence>
<evidence type="ECO:0000256" key="7">
    <source>
        <dbReference type="SAM" id="MobiDB-lite"/>
    </source>
</evidence>
<dbReference type="SUPFAM" id="SSF53383">
    <property type="entry name" value="PLP-dependent transferases"/>
    <property type="match status" value="1"/>
</dbReference>
<dbReference type="PROSITE" id="PS00105">
    <property type="entry name" value="AA_TRANSFER_CLASS_1"/>
    <property type="match status" value="1"/>
</dbReference>
<keyword evidence="3 6" id="KW-0032">Aminotransferase</keyword>
<evidence type="ECO:0000256" key="6">
    <source>
        <dbReference type="RuleBase" id="RU000481"/>
    </source>
</evidence>
<dbReference type="KEGG" id="tpol:Mal48_16570"/>
<comment type="cofactor">
    <cofactor evidence="1 6">
        <name>pyridoxal 5'-phosphate</name>
        <dbReference type="ChEBI" id="CHEBI:597326"/>
    </cofactor>
</comment>
<feature type="region of interest" description="Disordered" evidence="7">
    <location>
        <begin position="1"/>
        <end position="31"/>
    </location>
</feature>
<organism evidence="9 10">
    <name type="scientific">Thalassoglobus polymorphus</name>
    <dbReference type="NCBI Taxonomy" id="2527994"/>
    <lineage>
        <taxon>Bacteria</taxon>
        <taxon>Pseudomonadati</taxon>
        <taxon>Planctomycetota</taxon>
        <taxon>Planctomycetia</taxon>
        <taxon>Planctomycetales</taxon>
        <taxon>Planctomycetaceae</taxon>
        <taxon>Thalassoglobus</taxon>
    </lineage>
</organism>
<dbReference type="InterPro" id="IPR004839">
    <property type="entry name" value="Aminotransferase_I/II_large"/>
</dbReference>
<keyword evidence="4 6" id="KW-0808">Transferase</keyword>
<evidence type="ECO:0000256" key="1">
    <source>
        <dbReference type="ARBA" id="ARBA00001933"/>
    </source>
</evidence>
<evidence type="ECO:0000313" key="10">
    <source>
        <dbReference type="Proteomes" id="UP000315724"/>
    </source>
</evidence>
<dbReference type="Gene3D" id="3.90.1150.10">
    <property type="entry name" value="Aspartate Aminotransferase, domain 1"/>
    <property type="match status" value="1"/>
</dbReference>
<dbReference type="PANTHER" id="PTHR46383:SF1">
    <property type="entry name" value="ASPARTATE AMINOTRANSFERASE"/>
    <property type="match status" value="1"/>
</dbReference>
<evidence type="ECO:0000256" key="3">
    <source>
        <dbReference type="ARBA" id="ARBA00022576"/>
    </source>
</evidence>
<proteinExistence type="inferred from homology"/>
<dbReference type="FunFam" id="3.40.640.10:FF:000033">
    <property type="entry name" value="Aspartate aminotransferase"/>
    <property type="match status" value="1"/>
</dbReference>
<name>A0A517QLB6_9PLAN</name>
<dbReference type="EMBL" id="CP036267">
    <property type="protein sequence ID" value="QDT32411.1"/>
    <property type="molecule type" value="Genomic_DNA"/>
</dbReference>
<dbReference type="Proteomes" id="UP000315724">
    <property type="component" value="Chromosome"/>
</dbReference>
<dbReference type="GO" id="GO:0006520">
    <property type="term" value="P:amino acid metabolic process"/>
    <property type="evidence" value="ECO:0007669"/>
    <property type="project" value="InterPro"/>
</dbReference>
<sequence length="428" mass="46300">MTRTQGDVYESLNAVRTPQSVSKHPSDLNSQSMRLSNTVKTLKPSATIAAATKAKELKAQGVKVFEFTLGEPDFTTPEHICEAARQAIADGETHYTPAAGIPKLKQAICDNYQREYGLSYEPSQVVVSNGAKHSIHNVLTALCGPGDEVIIPTPYWVSYSALVELTGATPVLVPTTQESGFCLSAEQFENAITEKTRLLMLNNPCNPTGAAYPVATLEALAKVAVEKQIPVLSDEIYEKLIYDGAEFRSFASFGEDVKDLTIIVSGVSKAYAMTGWRIGWTLAPVDVTKAMSNLQSQQTSNPCSISQFAAIEALNGPQECVGEMLEKFKERRKYVLDRLNKIPGLSFATPGGAFYAFFDVSSYFGKPLLGGVTVDNATDFCTALLEQAQVGLVTGDAFGAPGYVRLSFATDLETLEQGLNQLEKFLKG</sequence>